<evidence type="ECO:0000259" key="4">
    <source>
        <dbReference type="PROSITE" id="PS50110"/>
    </source>
</evidence>
<evidence type="ECO:0000313" key="5">
    <source>
        <dbReference type="EMBL" id="AHI30210.1"/>
    </source>
</evidence>
<reference evidence="5 6" key="1">
    <citation type="journal article" date="2014" name="Genome Announc.">
        <title>Draft Genome Sequences of Marinobacter similis A3d10T and Marinobacter salarius R9SW1T.</title>
        <authorList>
            <person name="Ivanova E.P."/>
            <person name="Ng H.J."/>
            <person name="Webb H.K."/>
            <person name="Feng G."/>
            <person name="Oshima K."/>
            <person name="Hattori M."/>
            <person name="Ohkuma M."/>
            <person name="Sergeev A.F."/>
            <person name="Mikhailov V.V."/>
            <person name="Crawford R.J."/>
            <person name="Sawabe T."/>
        </authorList>
    </citation>
    <scope>NUCLEOTIDE SEQUENCE [LARGE SCALE GENOMIC DNA]</scope>
    <source>
        <strain evidence="5 6">A3d10</strain>
    </source>
</reference>
<dbReference type="PROSITE" id="PS50110">
    <property type="entry name" value="RESPONSE_REGULATORY"/>
    <property type="match status" value="1"/>
</dbReference>
<dbReference type="PANTHER" id="PTHR44591">
    <property type="entry name" value="STRESS RESPONSE REGULATOR PROTEIN 1"/>
    <property type="match status" value="1"/>
</dbReference>
<dbReference type="STRING" id="1420916.AU14_15470"/>
<evidence type="ECO:0000313" key="6">
    <source>
        <dbReference type="Proteomes" id="UP000061489"/>
    </source>
</evidence>
<gene>
    <name evidence="5" type="ORF">AU14_15470</name>
</gene>
<dbReference type="CDD" id="cd00088">
    <property type="entry name" value="HPT"/>
    <property type="match status" value="1"/>
</dbReference>
<keyword evidence="6" id="KW-1185">Reference proteome</keyword>
<dbReference type="SUPFAM" id="SSF47226">
    <property type="entry name" value="Histidine-containing phosphotransfer domain, HPT domain"/>
    <property type="match status" value="1"/>
</dbReference>
<dbReference type="EMBL" id="CP007151">
    <property type="protein sequence ID" value="AHI30210.1"/>
    <property type="molecule type" value="Genomic_DNA"/>
</dbReference>
<evidence type="ECO:0000256" key="3">
    <source>
        <dbReference type="PROSITE-ProRule" id="PRU00169"/>
    </source>
</evidence>
<protein>
    <recommendedName>
        <fullName evidence="4">Response regulatory domain-containing protein</fullName>
    </recommendedName>
</protein>
<organism evidence="5 6">
    <name type="scientific">Marinobacter similis</name>
    <dbReference type="NCBI Taxonomy" id="1420916"/>
    <lineage>
        <taxon>Bacteria</taxon>
        <taxon>Pseudomonadati</taxon>
        <taxon>Pseudomonadota</taxon>
        <taxon>Gammaproteobacteria</taxon>
        <taxon>Pseudomonadales</taxon>
        <taxon>Marinobacteraceae</taxon>
        <taxon>Marinobacter</taxon>
    </lineage>
</organism>
<sequence>MAGVDLGHKYEALKQKYVLGLPSRLDELQASWSRLQHVSWDAKALTFMEQCAHKLAGSGATFQFPEISEAARVLEDQLQQLLSKSDATPAERNQIEASLGKLERAVDQAVNTTPSQTAPEAAPAAAKNHYRIAVIEDDLNQAAFLKTWLEQRGFTAETFETPEAYNRRTDDHLHHLILLDISFPQGALEGIAWLEHLKCQVDANTPVIMMSARSDMVARMRALRAGADTYLTKPLDLGVLENRIGQLLDHTLTSKPRVLWVDDDTDLLAYYKTMLTDEGYEVEGLSQPVRILERIEQFQPDAWCSTMKCPVSRVSSWPRYSVRMPGT</sequence>
<dbReference type="KEGG" id="msx:AU14_15470"/>
<dbReference type="SMART" id="SM00448">
    <property type="entry name" value="REC"/>
    <property type="match status" value="1"/>
</dbReference>
<dbReference type="Gene3D" id="1.20.120.160">
    <property type="entry name" value="HPT domain"/>
    <property type="match status" value="1"/>
</dbReference>
<accession>W5YMD9</accession>
<evidence type="ECO:0000256" key="1">
    <source>
        <dbReference type="ARBA" id="ARBA00022553"/>
    </source>
</evidence>
<dbReference type="InterPro" id="IPR036641">
    <property type="entry name" value="HPT_dom_sf"/>
</dbReference>
<dbReference type="SUPFAM" id="SSF52172">
    <property type="entry name" value="CheY-like"/>
    <property type="match status" value="2"/>
</dbReference>
<dbReference type="Pfam" id="PF00072">
    <property type="entry name" value="Response_reg"/>
    <property type="match status" value="1"/>
</dbReference>
<dbReference type="RefSeq" id="WP_094191226.1">
    <property type="nucleotide sequence ID" value="NZ_CP007151.1"/>
</dbReference>
<dbReference type="PANTHER" id="PTHR44591:SF3">
    <property type="entry name" value="RESPONSE REGULATORY DOMAIN-CONTAINING PROTEIN"/>
    <property type="match status" value="1"/>
</dbReference>
<dbReference type="GO" id="GO:0000160">
    <property type="term" value="P:phosphorelay signal transduction system"/>
    <property type="evidence" value="ECO:0007669"/>
    <property type="project" value="UniProtKB-KW"/>
</dbReference>
<evidence type="ECO:0000256" key="2">
    <source>
        <dbReference type="ARBA" id="ARBA00023012"/>
    </source>
</evidence>
<dbReference type="InterPro" id="IPR011006">
    <property type="entry name" value="CheY-like_superfamily"/>
</dbReference>
<dbReference type="AlphaFoldDB" id="W5YMD9"/>
<dbReference type="Proteomes" id="UP000061489">
    <property type="component" value="Chromosome"/>
</dbReference>
<dbReference type="CDD" id="cd00156">
    <property type="entry name" value="REC"/>
    <property type="match status" value="1"/>
</dbReference>
<dbReference type="InterPro" id="IPR050595">
    <property type="entry name" value="Bact_response_regulator"/>
</dbReference>
<dbReference type="Gene3D" id="3.40.50.2300">
    <property type="match status" value="2"/>
</dbReference>
<dbReference type="InterPro" id="IPR008207">
    <property type="entry name" value="Sig_transdc_His_kin_Hpt_dom"/>
</dbReference>
<dbReference type="SMART" id="SM00073">
    <property type="entry name" value="HPT"/>
    <property type="match status" value="1"/>
</dbReference>
<feature type="domain" description="Response regulatory" evidence="4">
    <location>
        <begin position="131"/>
        <end position="248"/>
    </location>
</feature>
<dbReference type="InterPro" id="IPR001789">
    <property type="entry name" value="Sig_transdc_resp-reg_receiver"/>
</dbReference>
<proteinExistence type="predicted"/>
<feature type="modified residue" description="4-aspartylphosphate" evidence="3">
    <location>
        <position position="180"/>
    </location>
</feature>
<keyword evidence="2" id="KW-0902">Two-component regulatory system</keyword>
<keyword evidence="1 3" id="KW-0597">Phosphoprotein</keyword>
<name>W5YMD9_9GAMM</name>
<dbReference type="HOGENOM" id="CLU_849421_0_0_6"/>
<dbReference type="Pfam" id="PF01627">
    <property type="entry name" value="Hpt"/>
    <property type="match status" value="1"/>
</dbReference>
<dbReference type="GO" id="GO:0004672">
    <property type="term" value="F:protein kinase activity"/>
    <property type="evidence" value="ECO:0007669"/>
    <property type="project" value="UniProtKB-ARBA"/>
</dbReference>
<dbReference type="OrthoDB" id="9812260at2"/>